<gene>
    <name evidence="2" type="ORF">CAEBREN_18205</name>
</gene>
<feature type="region of interest" description="Disordered" evidence="1">
    <location>
        <begin position="87"/>
        <end position="134"/>
    </location>
</feature>
<organism evidence="3">
    <name type="scientific">Caenorhabditis brenneri</name>
    <name type="common">Nematode worm</name>
    <dbReference type="NCBI Taxonomy" id="135651"/>
    <lineage>
        <taxon>Eukaryota</taxon>
        <taxon>Metazoa</taxon>
        <taxon>Ecdysozoa</taxon>
        <taxon>Nematoda</taxon>
        <taxon>Chromadorea</taxon>
        <taxon>Rhabditida</taxon>
        <taxon>Rhabditina</taxon>
        <taxon>Rhabditomorpha</taxon>
        <taxon>Rhabditoidea</taxon>
        <taxon>Rhabditidae</taxon>
        <taxon>Peloderinae</taxon>
        <taxon>Caenorhabditis</taxon>
    </lineage>
</organism>
<sequence length="134" mass="15988">MEHIVMCEVEFEESDVNDVILNFTGFHLRHYKSLNCRQIACLDTPYVSEDEEERLRTRRRLVKTFPTTNPRFTFHFKVGGVDTAGHVCRTKPSESENRRRRVRSREGEQDEFNFHRQHFNPTGRNQRTTATNWT</sequence>
<keyword evidence="3" id="KW-1185">Reference proteome</keyword>
<name>G0NEL4_CAEBE</name>
<evidence type="ECO:0000313" key="2">
    <source>
        <dbReference type="EMBL" id="EGT58881.1"/>
    </source>
</evidence>
<dbReference type="InParanoid" id="G0NEL4"/>
<dbReference type="AlphaFoldDB" id="G0NEL4"/>
<accession>G0NEL4</accession>
<dbReference type="HOGENOM" id="CLU_1898063_0_0_1"/>
<evidence type="ECO:0000256" key="1">
    <source>
        <dbReference type="SAM" id="MobiDB-lite"/>
    </source>
</evidence>
<proteinExistence type="predicted"/>
<feature type="compositionally biased region" description="Polar residues" evidence="1">
    <location>
        <begin position="119"/>
        <end position="134"/>
    </location>
</feature>
<dbReference type="Proteomes" id="UP000008068">
    <property type="component" value="Unassembled WGS sequence"/>
</dbReference>
<dbReference type="EMBL" id="GL379873">
    <property type="protein sequence ID" value="EGT58881.1"/>
    <property type="molecule type" value="Genomic_DNA"/>
</dbReference>
<evidence type="ECO:0000313" key="3">
    <source>
        <dbReference type="Proteomes" id="UP000008068"/>
    </source>
</evidence>
<reference evidence="3" key="1">
    <citation type="submission" date="2011-07" db="EMBL/GenBank/DDBJ databases">
        <authorList>
            <consortium name="Caenorhabditis brenneri Sequencing and Analysis Consortium"/>
            <person name="Wilson R.K."/>
        </authorList>
    </citation>
    <scope>NUCLEOTIDE SEQUENCE [LARGE SCALE GENOMIC DNA]</scope>
    <source>
        <strain evidence="3">PB2801</strain>
    </source>
</reference>
<protein>
    <submittedName>
        <fullName evidence="2">Uncharacterized protein</fullName>
    </submittedName>
</protein>